<sequence>MVLTSPGNGDLGSSRCSAVGMSGETLFGHKLKEITGSGIFAADEDDAALESGSANTASNNRTGLRMYQQALAGISQISFSVEENNSPRKPTSLPEVAKQHELSGTLESEADSNVRKVFLTFIAAVLIEKSSGEENADANKENPVKEPEEKERHKQHISTPVRISSITAPRDALTCSPFWVRRKSTRVHLTPEPLERVPQKETIPDLTAAASSG</sequence>
<comment type="caution">
    <text evidence="3">The sequence shown here is derived from an EMBL/GenBank/DDBJ whole genome shotgun (WGS) entry which is preliminary data.</text>
</comment>
<accession>A0AAN8ZK84</accession>
<reference evidence="3 4" key="1">
    <citation type="submission" date="2023-12" db="EMBL/GenBank/DDBJ databases">
        <title>A high-quality genome assembly for Dillenia turbinata (Dilleniales).</title>
        <authorList>
            <person name="Chanderbali A."/>
        </authorList>
    </citation>
    <scope>NUCLEOTIDE SEQUENCE [LARGE SCALE GENOMIC DNA]</scope>
    <source>
        <strain evidence="3">LSX21</strain>
        <tissue evidence="3">Leaf</tissue>
    </source>
</reference>
<feature type="domain" description="DUF4057" evidence="2">
    <location>
        <begin position="28"/>
        <end position="117"/>
    </location>
</feature>
<dbReference type="PANTHER" id="PTHR31132:SF13">
    <property type="entry name" value="N-LYSINE METHYLTRANSFERASE"/>
    <property type="match status" value="1"/>
</dbReference>
<feature type="region of interest" description="Disordered" evidence="1">
    <location>
        <begin position="190"/>
        <end position="213"/>
    </location>
</feature>
<evidence type="ECO:0000313" key="3">
    <source>
        <dbReference type="EMBL" id="KAK6944519.1"/>
    </source>
</evidence>
<dbReference type="AlphaFoldDB" id="A0AAN8ZK84"/>
<dbReference type="Proteomes" id="UP001370490">
    <property type="component" value="Unassembled WGS sequence"/>
</dbReference>
<evidence type="ECO:0000256" key="1">
    <source>
        <dbReference type="SAM" id="MobiDB-lite"/>
    </source>
</evidence>
<feature type="region of interest" description="Disordered" evidence="1">
    <location>
        <begin position="133"/>
        <end position="158"/>
    </location>
</feature>
<dbReference type="Pfam" id="PF13266">
    <property type="entry name" value="DUF4057"/>
    <property type="match status" value="1"/>
</dbReference>
<protein>
    <recommendedName>
        <fullName evidence="2">DUF4057 domain-containing protein</fullName>
    </recommendedName>
</protein>
<keyword evidence="4" id="KW-1185">Reference proteome</keyword>
<dbReference type="PANTHER" id="PTHR31132">
    <property type="entry name" value="N-LYSINE METHYLTRANSFERASE"/>
    <property type="match status" value="1"/>
</dbReference>
<evidence type="ECO:0000259" key="2">
    <source>
        <dbReference type="Pfam" id="PF13266"/>
    </source>
</evidence>
<proteinExistence type="predicted"/>
<feature type="compositionally biased region" description="Basic and acidic residues" evidence="1">
    <location>
        <begin position="137"/>
        <end position="152"/>
    </location>
</feature>
<dbReference type="EMBL" id="JBAMMX010000003">
    <property type="protein sequence ID" value="KAK6944519.1"/>
    <property type="molecule type" value="Genomic_DNA"/>
</dbReference>
<dbReference type="InterPro" id="IPR025131">
    <property type="entry name" value="DUF4057"/>
</dbReference>
<feature type="compositionally biased region" description="Basic and acidic residues" evidence="1">
    <location>
        <begin position="193"/>
        <end position="203"/>
    </location>
</feature>
<name>A0AAN8ZK84_9MAGN</name>
<evidence type="ECO:0000313" key="4">
    <source>
        <dbReference type="Proteomes" id="UP001370490"/>
    </source>
</evidence>
<organism evidence="3 4">
    <name type="scientific">Dillenia turbinata</name>
    <dbReference type="NCBI Taxonomy" id="194707"/>
    <lineage>
        <taxon>Eukaryota</taxon>
        <taxon>Viridiplantae</taxon>
        <taxon>Streptophyta</taxon>
        <taxon>Embryophyta</taxon>
        <taxon>Tracheophyta</taxon>
        <taxon>Spermatophyta</taxon>
        <taxon>Magnoliopsida</taxon>
        <taxon>eudicotyledons</taxon>
        <taxon>Gunneridae</taxon>
        <taxon>Pentapetalae</taxon>
        <taxon>Dilleniales</taxon>
        <taxon>Dilleniaceae</taxon>
        <taxon>Dillenia</taxon>
    </lineage>
</organism>
<gene>
    <name evidence="3" type="ORF">RJ641_025621</name>
</gene>